<keyword evidence="4 5" id="KW-0472">Membrane</keyword>
<name>A0A177KYR8_9BACI</name>
<sequence>MTLFLFVITVVCLQRLVELVVAKRNEKWMRERGAYEVGRGHYPLIVSLHVGFFVSLAAEVILLERSISEWWPVWMSLFLLAQAGRVWSLASLGRFWNTKIIILPGAHVVKRGPYQWIRHPNYTIVAAEILVLPLLFQAYYTAIIFSVLNMMVLSIRIKVEEKALIEATDYNKVFKTD</sequence>
<gene>
    <name evidence="6" type="ORF">AWH48_17610</name>
</gene>
<keyword evidence="2 5" id="KW-0812">Transmembrane</keyword>
<evidence type="ECO:0000256" key="5">
    <source>
        <dbReference type="SAM" id="Phobius"/>
    </source>
</evidence>
<accession>A0A177KYR8</accession>
<reference evidence="6 7" key="1">
    <citation type="submission" date="2016-01" db="EMBL/GenBank/DDBJ databases">
        <title>Investigation of taxonomic status of Bacillus aminovorans.</title>
        <authorList>
            <person name="Verma A."/>
            <person name="Pal Y."/>
            <person name="Krishnamurthi S."/>
        </authorList>
    </citation>
    <scope>NUCLEOTIDE SEQUENCE [LARGE SCALE GENOMIC DNA]</scope>
    <source>
        <strain evidence="6 7">DSM 4337</strain>
    </source>
</reference>
<dbReference type="OrthoDB" id="7203053at2"/>
<keyword evidence="6" id="KW-0489">Methyltransferase</keyword>
<evidence type="ECO:0000256" key="2">
    <source>
        <dbReference type="ARBA" id="ARBA00022692"/>
    </source>
</evidence>
<keyword evidence="6" id="KW-0808">Transferase</keyword>
<dbReference type="GO" id="GO:0032259">
    <property type="term" value="P:methylation"/>
    <property type="evidence" value="ECO:0007669"/>
    <property type="project" value="UniProtKB-KW"/>
</dbReference>
<comment type="subcellular location">
    <subcellularLocation>
        <location evidence="1">Membrane</location>
        <topology evidence="1">Multi-pass membrane protein</topology>
    </subcellularLocation>
</comment>
<evidence type="ECO:0000256" key="4">
    <source>
        <dbReference type="ARBA" id="ARBA00023136"/>
    </source>
</evidence>
<protein>
    <submittedName>
        <fullName evidence="6">Isoprenylcysteine carboxyl methyltransferase</fullName>
    </submittedName>
</protein>
<organism evidence="6 7">
    <name type="scientific">Domibacillus aminovorans</name>
    <dbReference type="NCBI Taxonomy" id="29332"/>
    <lineage>
        <taxon>Bacteria</taxon>
        <taxon>Bacillati</taxon>
        <taxon>Bacillota</taxon>
        <taxon>Bacilli</taxon>
        <taxon>Bacillales</taxon>
        <taxon>Bacillaceae</taxon>
        <taxon>Domibacillus</taxon>
    </lineage>
</organism>
<feature type="transmembrane region" description="Helical" evidence="5">
    <location>
        <begin position="41"/>
        <end position="63"/>
    </location>
</feature>
<dbReference type="Gene3D" id="1.20.120.1630">
    <property type="match status" value="1"/>
</dbReference>
<dbReference type="AlphaFoldDB" id="A0A177KYR8"/>
<keyword evidence="3 5" id="KW-1133">Transmembrane helix</keyword>
<evidence type="ECO:0000313" key="6">
    <source>
        <dbReference type="EMBL" id="OAH58568.1"/>
    </source>
</evidence>
<evidence type="ECO:0000256" key="1">
    <source>
        <dbReference type="ARBA" id="ARBA00004141"/>
    </source>
</evidence>
<dbReference type="PANTHER" id="PTHR43847:SF1">
    <property type="entry name" value="BLL3993 PROTEIN"/>
    <property type="match status" value="1"/>
</dbReference>
<dbReference type="GO" id="GO:0004671">
    <property type="term" value="F:protein C-terminal S-isoprenylcysteine carboxyl O-methyltransferase activity"/>
    <property type="evidence" value="ECO:0007669"/>
    <property type="project" value="InterPro"/>
</dbReference>
<dbReference type="InterPro" id="IPR052527">
    <property type="entry name" value="Metal_cation-efflux_comp"/>
</dbReference>
<dbReference type="GO" id="GO:0016020">
    <property type="term" value="C:membrane"/>
    <property type="evidence" value="ECO:0007669"/>
    <property type="project" value="UniProtKB-SubCell"/>
</dbReference>
<dbReference type="Proteomes" id="UP000077271">
    <property type="component" value="Unassembled WGS sequence"/>
</dbReference>
<dbReference type="RefSeq" id="WP_063974581.1">
    <property type="nucleotide sequence ID" value="NZ_LQWZ01000008.1"/>
</dbReference>
<proteinExistence type="predicted"/>
<comment type="caution">
    <text evidence="6">The sequence shown here is derived from an EMBL/GenBank/DDBJ whole genome shotgun (WGS) entry which is preliminary data.</text>
</comment>
<dbReference type="EMBL" id="LQWZ01000008">
    <property type="protein sequence ID" value="OAH58568.1"/>
    <property type="molecule type" value="Genomic_DNA"/>
</dbReference>
<dbReference type="Pfam" id="PF04140">
    <property type="entry name" value="ICMT"/>
    <property type="match status" value="1"/>
</dbReference>
<dbReference type="InterPro" id="IPR007269">
    <property type="entry name" value="ICMT_MeTrfase"/>
</dbReference>
<evidence type="ECO:0000313" key="7">
    <source>
        <dbReference type="Proteomes" id="UP000077271"/>
    </source>
</evidence>
<feature type="transmembrane region" description="Helical" evidence="5">
    <location>
        <begin position="122"/>
        <end position="148"/>
    </location>
</feature>
<evidence type="ECO:0000256" key="3">
    <source>
        <dbReference type="ARBA" id="ARBA00022989"/>
    </source>
</evidence>
<dbReference type="PANTHER" id="PTHR43847">
    <property type="entry name" value="BLL3993 PROTEIN"/>
    <property type="match status" value="1"/>
</dbReference>